<dbReference type="PROSITE" id="PS51257">
    <property type="entry name" value="PROKAR_LIPOPROTEIN"/>
    <property type="match status" value="1"/>
</dbReference>
<reference evidence="5 6" key="1">
    <citation type="submission" date="2011-09" db="EMBL/GenBank/DDBJ databases">
        <authorList>
            <consortium name="US DOE Joint Genome Institute (JGI-PGF)"/>
            <person name="Lucas S."/>
            <person name="Han J."/>
            <person name="Lapidus A."/>
            <person name="Cheng J.-F."/>
            <person name="Goodwin L."/>
            <person name="Pitluck S."/>
            <person name="Peters L."/>
            <person name="Land M.L."/>
            <person name="Hauser L."/>
            <person name="Brambilla E."/>
            <person name="Klenk H.-P."/>
            <person name="Woyke T.J."/>
        </authorList>
    </citation>
    <scope>NUCLEOTIDE SEQUENCE [LARGE SCALE GENOMIC DNA]</scope>
    <source>
        <strain evidence="5 6">K62</strain>
    </source>
</reference>
<keyword evidence="5" id="KW-0645">Protease</keyword>
<dbReference type="Pfam" id="PF04228">
    <property type="entry name" value="Zn_peptidase"/>
    <property type="match status" value="1"/>
</dbReference>
<comment type="subcellular location">
    <subcellularLocation>
        <location evidence="1">Membrane</location>
        <topology evidence="1">Single-pass membrane protein</topology>
    </subcellularLocation>
</comment>
<keyword evidence="5" id="KW-0482">Metalloprotease</keyword>
<evidence type="ECO:0000313" key="6">
    <source>
        <dbReference type="Proteomes" id="UP000005087"/>
    </source>
</evidence>
<sequence>MKHTGGRGTRRALLAIGVAVTTLTASCANEVEGELRSEGDIAGLPITHFESGLKASAPQPQLNVENLTQSEEDRLAVASIADVSEFWQEQFPNHFNAEFQPVSKLMSYDPNTDNFEVCGATVEEVAMNAFYCPSEDLVAWDRGILLPLLRERFGPMAVVTVLGHEFGHAVQYRLGEQSGIDEQTPTIVKEQQADCFTGAYFRWIAEGHSEYFEVSTSEGLNQVLASLFFIRDAPGHSAAADGAHGTAFDRTYAFQLGFENDATKCAAIDLADIESRITERPFSPNDTNEGDLSINADTLGLLQMSLDDSFSEAGVPSPQIVAEGGSCPNGAATPPVSYCQDTNTVTVDMTALAELGQPIDREAELTGQEGGGLGDFAAFAEVVSRYVQGIQVGLGIPVDNANAGLRTACLVGAWTAAIDQEGALLRPSPGDLDEAIAELLLPRSLIAADINGHPAVNGFARIGALRQGYFNGSGACSSEYP</sequence>
<accession>I1D571</accession>
<dbReference type="OrthoDB" id="5168289at2"/>
<dbReference type="GO" id="GO:0006508">
    <property type="term" value="P:proteolysis"/>
    <property type="evidence" value="ECO:0007669"/>
    <property type="project" value="UniProtKB-KW"/>
</dbReference>
<keyword evidence="3" id="KW-1133">Transmembrane helix</keyword>
<evidence type="ECO:0000313" key="5">
    <source>
        <dbReference type="EMBL" id="EIF00096.1"/>
    </source>
</evidence>
<evidence type="ECO:0000256" key="3">
    <source>
        <dbReference type="ARBA" id="ARBA00022989"/>
    </source>
</evidence>
<keyword evidence="4" id="KW-0472">Membrane</keyword>
<dbReference type="Proteomes" id="UP000005087">
    <property type="component" value="Chromosome"/>
</dbReference>
<dbReference type="AlphaFoldDB" id="I1D571"/>
<protein>
    <submittedName>
        <fullName evidence="5">Putative metalloprotease</fullName>
    </submittedName>
</protein>
<keyword evidence="6" id="KW-1185">Reference proteome</keyword>
<dbReference type="GO" id="GO:0008237">
    <property type="term" value="F:metallopeptidase activity"/>
    <property type="evidence" value="ECO:0007669"/>
    <property type="project" value="UniProtKB-KW"/>
</dbReference>
<dbReference type="EMBL" id="CM001484">
    <property type="protein sequence ID" value="EIF00096.1"/>
    <property type="molecule type" value="Genomic_DNA"/>
</dbReference>
<dbReference type="PANTHER" id="PTHR30168:SF0">
    <property type="entry name" value="INNER MEMBRANE PROTEIN"/>
    <property type="match status" value="1"/>
</dbReference>
<dbReference type="eggNOG" id="COG2321">
    <property type="taxonomic scope" value="Bacteria"/>
</dbReference>
<reference evidence="6" key="2">
    <citation type="submission" date="2012-01" db="EMBL/GenBank/DDBJ databases">
        <title>Noncontiguous Finished sequence of chromosome of Saccharomonospora glauca K62.</title>
        <authorList>
            <consortium name="US DOE Joint Genome Institute"/>
            <person name="Lucas S."/>
            <person name="Han J."/>
            <person name="Lapidus A."/>
            <person name="Cheng J.-F."/>
            <person name="Goodwin L."/>
            <person name="Pitluck S."/>
            <person name="Peters L."/>
            <person name="Mikhailova N."/>
            <person name="Held B."/>
            <person name="Detter J.C."/>
            <person name="Han C."/>
            <person name="Tapia R."/>
            <person name="Land M."/>
            <person name="Hauser L."/>
            <person name="Kyrpides N."/>
            <person name="Ivanova N."/>
            <person name="Pagani I."/>
            <person name="Brambilla E.-M."/>
            <person name="Klenk H.-P."/>
            <person name="Woyke T."/>
        </authorList>
    </citation>
    <scope>NUCLEOTIDE SEQUENCE [LARGE SCALE GENOMIC DNA]</scope>
    <source>
        <strain evidence="6">K62</strain>
    </source>
</reference>
<evidence type="ECO:0000256" key="2">
    <source>
        <dbReference type="ARBA" id="ARBA00022692"/>
    </source>
</evidence>
<keyword evidence="5" id="KW-0378">Hydrolase</keyword>
<gene>
    <name evidence="5" type="ORF">SacglDRAFT_03230</name>
</gene>
<dbReference type="HOGENOM" id="CLU_045670_0_0_11"/>
<proteinExistence type="predicted"/>
<dbReference type="RefSeq" id="WP_005465816.1">
    <property type="nucleotide sequence ID" value="NZ_CM001484.1"/>
</dbReference>
<keyword evidence="2" id="KW-0812">Transmembrane</keyword>
<dbReference type="GO" id="GO:0016020">
    <property type="term" value="C:membrane"/>
    <property type="evidence" value="ECO:0007669"/>
    <property type="project" value="UniProtKB-SubCell"/>
</dbReference>
<name>I1D571_9PSEU</name>
<evidence type="ECO:0000256" key="1">
    <source>
        <dbReference type="ARBA" id="ARBA00004167"/>
    </source>
</evidence>
<dbReference type="InterPro" id="IPR007343">
    <property type="entry name" value="Uncharacterised_pept_Zn_put"/>
</dbReference>
<evidence type="ECO:0000256" key="4">
    <source>
        <dbReference type="ARBA" id="ARBA00023136"/>
    </source>
</evidence>
<dbReference type="PANTHER" id="PTHR30168">
    <property type="entry name" value="PUTATIVE MEMBRANE PROTEIN YPFJ"/>
    <property type="match status" value="1"/>
</dbReference>
<organism evidence="5 6">
    <name type="scientific">Saccharomonospora glauca K62</name>
    <dbReference type="NCBI Taxonomy" id="928724"/>
    <lineage>
        <taxon>Bacteria</taxon>
        <taxon>Bacillati</taxon>
        <taxon>Actinomycetota</taxon>
        <taxon>Actinomycetes</taxon>
        <taxon>Pseudonocardiales</taxon>
        <taxon>Pseudonocardiaceae</taxon>
        <taxon>Saccharomonospora</taxon>
    </lineage>
</organism>
<dbReference type="STRING" id="928724.SacglDRAFT_03230"/>
<dbReference type="SUPFAM" id="SSF55486">
    <property type="entry name" value="Metalloproteases ('zincins'), catalytic domain"/>
    <property type="match status" value="1"/>
</dbReference>